<dbReference type="EMBL" id="AVOT02000774">
    <property type="protein sequence ID" value="MBW0464412.1"/>
    <property type="molecule type" value="Genomic_DNA"/>
</dbReference>
<proteinExistence type="predicted"/>
<dbReference type="AlphaFoldDB" id="A0A9Q3GFH4"/>
<protein>
    <submittedName>
        <fullName evidence="2">Uncharacterized protein</fullName>
    </submittedName>
</protein>
<reference evidence="2" key="1">
    <citation type="submission" date="2021-03" db="EMBL/GenBank/DDBJ databases">
        <title>Draft genome sequence of rust myrtle Austropuccinia psidii MF-1, a brazilian biotype.</title>
        <authorList>
            <person name="Quecine M.C."/>
            <person name="Pachon D.M.R."/>
            <person name="Bonatelli M.L."/>
            <person name="Correr F.H."/>
            <person name="Franceschini L.M."/>
            <person name="Leite T.F."/>
            <person name="Margarido G.R.A."/>
            <person name="Almeida C.A."/>
            <person name="Ferrarezi J.A."/>
            <person name="Labate C.A."/>
        </authorList>
    </citation>
    <scope>NUCLEOTIDE SEQUENCE</scope>
    <source>
        <strain evidence="2">MF-1</strain>
    </source>
</reference>
<feature type="region of interest" description="Disordered" evidence="1">
    <location>
        <begin position="45"/>
        <end position="73"/>
    </location>
</feature>
<gene>
    <name evidence="2" type="ORF">O181_004127</name>
</gene>
<comment type="caution">
    <text evidence="2">The sequence shown here is derived from an EMBL/GenBank/DDBJ whole genome shotgun (WGS) entry which is preliminary data.</text>
</comment>
<evidence type="ECO:0000313" key="3">
    <source>
        <dbReference type="Proteomes" id="UP000765509"/>
    </source>
</evidence>
<accession>A0A9Q3GFH4</accession>
<organism evidence="2 3">
    <name type="scientific">Austropuccinia psidii MF-1</name>
    <dbReference type="NCBI Taxonomy" id="1389203"/>
    <lineage>
        <taxon>Eukaryota</taxon>
        <taxon>Fungi</taxon>
        <taxon>Dikarya</taxon>
        <taxon>Basidiomycota</taxon>
        <taxon>Pucciniomycotina</taxon>
        <taxon>Pucciniomycetes</taxon>
        <taxon>Pucciniales</taxon>
        <taxon>Sphaerophragmiaceae</taxon>
        <taxon>Austropuccinia</taxon>
    </lineage>
</organism>
<name>A0A9Q3GFH4_9BASI</name>
<dbReference type="Proteomes" id="UP000765509">
    <property type="component" value="Unassembled WGS sequence"/>
</dbReference>
<evidence type="ECO:0000256" key="1">
    <source>
        <dbReference type="SAM" id="MobiDB-lite"/>
    </source>
</evidence>
<keyword evidence="3" id="KW-1185">Reference proteome</keyword>
<sequence length="137" mass="15370">MAIFHWENGPFNFQIQLPSLFNSSTILQPFKPPIAPTAWQLGPFWPKSNEAKRGQGGSPSAPKPHVVTPEPQPFDQYFKKATHSHIMQDSTHGLWQPPEVTNSGLAWVPLKSRELLSLSYGPHTAGTRNGQYYYDAN</sequence>
<evidence type="ECO:0000313" key="2">
    <source>
        <dbReference type="EMBL" id="MBW0464412.1"/>
    </source>
</evidence>